<dbReference type="Gene3D" id="3.40.470.10">
    <property type="entry name" value="Uracil-DNA glycosylase-like domain"/>
    <property type="match status" value="1"/>
</dbReference>
<comment type="similarity">
    <text evidence="3 9 11">Belongs to the uracil-DNA glycosylase (UDG) superfamily. UNG family.</text>
</comment>
<dbReference type="HAMAP" id="MF_00148">
    <property type="entry name" value="UDG"/>
    <property type="match status" value="1"/>
</dbReference>
<keyword evidence="6 9" id="KW-0227">DNA damage</keyword>
<dbReference type="InterPro" id="IPR018085">
    <property type="entry name" value="Ura-DNA_Glyclase_AS"/>
</dbReference>
<dbReference type="Proteomes" id="UP000298685">
    <property type="component" value="Chromosome"/>
</dbReference>
<protein>
    <recommendedName>
        <fullName evidence="5 9">Uracil-DNA glycosylase</fullName>
        <shortName evidence="9">UDG</shortName>
        <ecNumber evidence="4 9">3.2.2.27</ecNumber>
    </recommendedName>
</protein>
<evidence type="ECO:0000256" key="5">
    <source>
        <dbReference type="ARBA" id="ARBA00018429"/>
    </source>
</evidence>
<name>A0A4D6YIW7_9GAMM</name>
<reference evidence="13 14" key="1">
    <citation type="submission" date="2018-10" db="EMBL/GenBank/DDBJ databases">
        <title>Comparative functional genomics of the obligate endosymbiont Buchnera aphidicola.</title>
        <authorList>
            <person name="Chong R.A."/>
        </authorList>
    </citation>
    <scope>NUCLEOTIDE SEQUENCE [LARGE SCALE GENOMIC DNA]</scope>
    <source>
        <strain evidence="13 14">Ska</strain>
    </source>
</reference>
<dbReference type="NCBIfam" id="NF003592">
    <property type="entry name" value="PRK05254.1-5"/>
    <property type="match status" value="1"/>
</dbReference>
<comment type="function">
    <text evidence="2 9 11">Excises uracil residues from the DNA which can arise as a result of misincorporation of dUMP residues by DNA polymerase or due to deamination of cytosine.</text>
</comment>
<evidence type="ECO:0000256" key="4">
    <source>
        <dbReference type="ARBA" id="ARBA00012030"/>
    </source>
</evidence>
<dbReference type="NCBIfam" id="TIGR00628">
    <property type="entry name" value="ung"/>
    <property type="match status" value="1"/>
</dbReference>
<feature type="domain" description="Uracil-DNA glycosylase-like" evidence="12">
    <location>
        <begin position="29"/>
        <end position="191"/>
    </location>
</feature>
<dbReference type="AlphaFoldDB" id="A0A4D6YIW7"/>
<dbReference type="SUPFAM" id="SSF52141">
    <property type="entry name" value="Uracil-DNA glycosylase-like"/>
    <property type="match status" value="1"/>
</dbReference>
<keyword evidence="13" id="KW-0326">Glycosidase</keyword>
<evidence type="ECO:0000256" key="3">
    <source>
        <dbReference type="ARBA" id="ARBA00008184"/>
    </source>
</evidence>
<organism evidence="13 14">
    <name type="scientific">Buchnera aphidicola</name>
    <name type="common">Sarucallis kahawaluokalani</name>
    <dbReference type="NCBI Taxonomy" id="1241878"/>
    <lineage>
        <taxon>Bacteria</taxon>
        <taxon>Pseudomonadati</taxon>
        <taxon>Pseudomonadota</taxon>
        <taxon>Gammaproteobacteria</taxon>
        <taxon>Enterobacterales</taxon>
        <taxon>Erwiniaceae</taxon>
        <taxon>Buchnera</taxon>
    </lineage>
</organism>
<dbReference type="OrthoDB" id="9804372at2"/>
<evidence type="ECO:0000259" key="12">
    <source>
        <dbReference type="SMART" id="SM00986"/>
    </source>
</evidence>
<evidence type="ECO:0000313" key="13">
    <source>
        <dbReference type="EMBL" id="QCI25934.1"/>
    </source>
</evidence>
<keyword evidence="8 9" id="KW-0234">DNA repair</keyword>
<dbReference type="CDD" id="cd10027">
    <property type="entry name" value="UDG-F1-like"/>
    <property type="match status" value="1"/>
</dbReference>
<dbReference type="InterPro" id="IPR002043">
    <property type="entry name" value="UDG_fam1"/>
</dbReference>
<dbReference type="GO" id="GO:0004844">
    <property type="term" value="F:uracil DNA N-glycosylase activity"/>
    <property type="evidence" value="ECO:0007669"/>
    <property type="project" value="UniProtKB-UniRule"/>
</dbReference>
<comment type="subcellular location">
    <subcellularLocation>
        <location evidence="9">Cytoplasm</location>
    </subcellularLocation>
</comment>
<sequence length="201" mass="23494">MLNILKIVSFERRKKIIFPNSRDVFRAFCLTPFHSIKVVVIGQDPYYQDNQANGLAFSVNFGCKIPPSLRNIYKEVISNFYLPKNYYFHGCLSRWALQGVLLLNSILTVESGKPKSHAHLGWQNFTNAIIYYINKYLRQVIFLLWGKDAQEKSNMIHRNKHFVLYASHPSPLSANRGFFGCNHFFKTNDILLKQNKNVIFW</sequence>
<dbReference type="PANTHER" id="PTHR11264">
    <property type="entry name" value="URACIL-DNA GLYCOSYLASE"/>
    <property type="match status" value="1"/>
</dbReference>
<gene>
    <name evidence="9" type="primary">ung</name>
    <name evidence="13" type="ORF">D9V78_00665</name>
</gene>
<evidence type="ECO:0000256" key="1">
    <source>
        <dbReference type="ARBA" id="ARBA00001400"/>
    </source>
</evidence>
<dbReference type="InterPro" id="IPR036895">
    <property type="entry name" value="Uracil-DNA_glycosylase-like_sf"/>
</dbReference>
<evidence type="ECO:0000256" key="6">
    <source>
        <dbReference type="ARBA" id="ARBA00022763"/>
    </source>
</evidence>
<feature type="active site" description="Proton acceptor" evidence="9 10">
    <location>
        <position position="44"/>
    </location>
</feature>
<dbReference type="NCBIfam" id="NF003589">
    <property type="entry name" value="PRK05254.1-2"/>
    <property type="match status" value="1"/>
</dbReference>
<dbReference type="GO" id="GO:0005737">
    <property type="term" value="C:cytoplasm"/>
    <property type="evidence" value="ECO:0007669"/>
    <property type="project" value="UniProtKB-SubCell"/>
</dbReference>
<evidence type="ECO:0000256" key="7">
    <source>
        <dbReference type="ARBA" id="ARBA00022801"/>
    </source>
</evidence>
<dbReference type="EC" id="3.2.2.27" evidence="4 9"/>
<evidence type="ECO:0000256" key="2">
    <source>
        <dbReference type="ARBA" id="ARBA00002631"/>
    </source>
</evidence>
<dbReference type="RefSeq" id="WP_158350434.1">
    <property type="nucleotide sequence ID" value="NZ_CP032999.1"/>
</dbReference>
<dbReference type="PROSITE" id="PS00130">
    <property type="entry name" value="U_DNA_GLYCOSYLASE"/>
    <property type="match status" value="1"/>
</dbReference>
<dbReference type="PANTHER" id="PTHR11264:SF0">
    <property type="entry name" value="URACIL-DNA GLYCOSYLASE"/>
    <property type="match status" value="1"/>
</dbReference>
<dbReference type="NCBIfam" id="NF003588">
    <property type="entry name" value="PRK05254.1-1"/>
    <property type="match status" value="1"/>
</dbReference>
<accession>A0A4D6YIW7</accession>
<comment type="catalytic activity">
    <reaction evidence="1 9 11">
        <text>Hydrolyzes single-stranded DNA or mismatched double-stranded DNA and polynucleotides, releasing free uracil.</text>
        <dbReference type="EC" id="3.2.2.27"/>
    </reaction>
</comment>
<dbReference type="Pfam" id="PF03167">
    <property type="entry name" value="UDG"/>
    <property type="match status" value="1"/>
</dbReference>
<dbReference type="SMART" id="SM00986">
    <property type="entry name" value="UDG"/>
    <property type="match status" value="1"/>
</dbReference>
<evidence type="ECO:0000256" key="9">
    <source>
        <dbReference type="HAMAP-Rule" id="MF_00148"/>
    </source>
</evidence>
<keyword evidence="7 9" id="KW-0378">Hydrolase</keyword>
<evidence type="ECO:0000313" key="14">
    <source>
        <dbReference type="Proteomes" id="UP000298685"/>
    </source>
</evidence>
<dbReference type="EMBL" id="CP032999">
    <property type="protein sequence ID" value="QCI25934.1"/>
    <property type="molecule type" value="Genomic_DNA"/>
</dbReference>
<evidence type="ECO:0000256" key="8">
    <source>
        <dbReference type="ARBA" id="ARBA00023204"/>
    </source>
</evidence>
<dbReference type="InterPro" id="IPR005122">
    <property type="entry name" value="Uracil-DNA_glycosylase-like"/>
</dbReference>
<proteinExistence type="inferred from homology"/>
<dbReference type="GO" id="GO:0097510">
    <property type="term" value="P:base-excision repair, AP site formation via deaminated base removal"/>
    <property type="evidence" value="ECO:0007669"/>
    <property type="project" value="TreeGrafter"/>
</dbReference>
<keyword evidence="9" id="KW-0963">Cytoplasm</keyword>
<evidence type="ECO:0000256" key="10">
    <source>
        <dbReference type="PROSITE-ProRule" id="PRU10072"/>
    </source>
</evidence>
<evidence type="ECO:0000256" key="11">
    <source>
        <dbReference type="RuleBase" id="RU003780"/>
    </source>
</evidence>
<dbReference type="SMART" id="SM00987">
    <property type="entry name" value="UreE_C"/>
    <property type="match status" value="1"/>
</dbReference>